<accession>A0A2G4YME2</accession>
<organism evidence="1 2">
    <name type="scientific">Paremcibacter congregatus</name>
    <dbReference type="NCBI Taxonomy" id="2043170"/>
    <lineage>
        <taxon>Bacteria</taxon>
        <taxon>Pseudomonadati</taxon>
        <taxon>Pseudomonadota</taxon>
        <taxon>Alphaproteobacteria</taxon>
        <taxon>Emcibacterales</taxon>
        <taxon>Emcibacteraceae</taxon>
        <taxon>Paremcibacter</taxon>
    </lineage>
</organism>
<gene>
    <name evidence="1" type="ORF">CRD36_18135</name>
</gene>
<evidence type="ECO:0000313" key="1">
    <source>
        <dbReference type="EMBL" id="PHZ83475.1"/>
    </source>
</evidence>
<dbReference type="InParanoid" id="A0A2G4YME2"/>
<dbReference type="AlphaFoldDB" id="A0A2G4YME2"/>
<proteinExistence type="predicted"/>
<evidence type="ECO:0000313" key="2">
    <source>
        <dbReference type="Proteomes" id="UP000229730"/>
    </source>
</evidence>
<dbReference type="EMBL" id="PDEM01000033">
    <property type="protein sequence ID" value="PHZ83475.1"/>
    <property type="molecule type" value="Genomic_DNA"/>
</dbReference>
<protein>
    <submittedName>
        <fullName evidence="1">Uncharacterized protein</fullName>
    </submittedName>
</protein>
<sequence>MYVYLNIHIYINSYMKKLNEGSNMIIEKHLLKTEYQKWLCGFSFSHCVVVQPTPKQWFDENEITQRLRTVVFRINKKFLKPSFPKWEHNDKCWMVGFKEGNRIERNIHYHFMFHSPKISYKNKADFTSDAIKNMINDEWLKIPSINHYNYDERDDLNEILHLSEVSNNFSAINYASKKYDPKNDYDQPIYIGLKD</sequence>
<reference evidence="1 2" key="1">
    <citation type="submission" date="2017-10" db="EMBL/GenBank/DDBJ databases">
        <title>Frigbacter circumglobatus gen. nov. sp. nov., isolated from sediment cultured in situ.</title>
        <authorList>
            <person name="Zhao Z."/>
        </authorList>
    </citation>
    <scope>NUCLEOTIDE SEQUENCE [LARGE SCALE GENOMIC DNA]</scope>
    <source>
        <strain evidence="1 2">ZYL</strain>
    </source>
</reference>
<comment type="caution">
    <text evidence="1">The sequence shown here is derived from an EMBL/GenBank/DDBJ whole genome shotgun (WGS) entry which is preliminary data.</text>
</comment>
<dbReference type="Proteomes" id="UP000229730">
    <property type="component" value="Unassembled WGS sequence"/>
</dbReference>
<keyword evidence="2" id="KW-1185">Reference proteome</keyword>
<name>A0A2G4YME2_9PROT</name>